<dbReference type="Proteomes" id="UP000265497">
    <property type="component" value="Unassembled WGS sequence"/>
</dbReference>
<organism evidence="1 2">
    <name type="scientific">Capnocytophaga canis</name>
    <dbReference type="NCBI Taxonomy" id="1848903"/>
    <lineage>
        <taxon>Bacteria</taxon>
        <taxon>Pseudomonadati</taxon>
        <taxon>Bacteroidota</taxon>
        <taxon>Flavobacteriia</taxon>
        <taxon>Flavobacteriales</taxon>
        <taxon>Flavobacteriaceae</taxon>
        <taxon>Capnocytophaga</taxon>
    </lineage>
</organism>
<dbReference type="AlphaFoldDB" id="A0A3A1YL58"/>
<reference evidence="1 2" key="1">
    <citation type="submission" date="2017-08" db="EMBL/GenBank/DDBJ databases">
        <title>Capnocytophaga canis 17-158 assembly.</title>
        <authorList>
            <person name="Gulvik C.A."/>
        </authorList>
    </citation>
    <scope>NUCLEOTIDE SEQUENCE [LARGE SCALE GENOMIC DNA]</scope>
    <source>
        <strain evidence="1 2">17-158</strain>
    </source>
</reference>
<name>A0A3A1YL58_9FLAO</name>
<protein>
    <submittedName>
        <fullName evidence="1">Uncharacterized protein</fullName>
    </submittedName>
</protein>
<evidence type="ECO:0000313" key="2">
    <source>
        <dbReference type="Proteomes" id="UP000265497"/>
    </source>
</evidence>
<accession>A0A3A1YL58</accession>
<sequence length="76" mass="9037">MKRTKNQDFGYLPKNQTHVAKIFQTCFLWSLRTMENFPHTKLQVFAYFALFVDFLNAKFPMPMKSGQNTEKSVFNH</sequence>
<evidence type="ECO:0000313" key="1">
    <source>
        <dbReference type="EMBL" id="RIY36964.1"/>
    </source>
</evidence>
<dbReference type="EMBL" id="NSDI01000004">
    <property type="protein sequence ID" value="RIY36964.1"/>
    <property type="molecule type" value="Genomic_DNA"/>
</dbReference>
<gene>
    <name evidence="1" type="ORF">CKY20_05420</name>
</gene>
<dbReference type="RefSeq" id="WP_095911945.1">
    <property type="nucleotide sequence ID" value="NZ_BOQK01000029.1"/>
</dbReference>
<proteinExistence type="predicted"/>
<comment type="caution">
    <text evidence="1">The sequence shown here is derived from an EMBL/GenBank/DDBJ whole genome shotgun (WGS) entry which is preliminary data.</text>
</comment>